<evidence type="ECO:0000313" key="2">
    <source>
        <dbReference type="EMBL" id="EDS72077.1"/>
    </source>
</evidence>
<dbReference type="Proteomes" id="UP000005178">
    <property type="component" value="Unassembled WGS sequence"/>
</dbReference>
<accession>B1C917</accession>
<comment type="caution">
    <text evidence="2">The sequence shown here is derived from an EMBL/GenBank/DDBJ whole genome shotgun (WGS) entry which is preliminary data.</text>
</comment>
<reference evidence="2" key="2">
    <citation type="submission" date="2013-08" db="EMBL/GenBank/DDBJ databases">
        <title>Draft genome sequence of Anaerofustis stercorihominis (DSM 17244).</title>
        <authorList>
            <person name="Sudarsanam P."/>
            <person name="Ley R."/>
            <person name="Guruge J."/>
            <person name="Turnbaugh P.J."/>
            <person name="Mahowald M."/>
            <person name="Liep D."/>
            <person name="Gordon J."/>
        </authorList>
    </citation>
    <scope>NUCLEOTIDE SEQUENCE</scope>
    <source>
        <strain evidence="2">DSM 17244</strain>
    </source>
</reference>
<evidence type="ECO:0000313" key="3">
    <source>
        <dbReference type="Proteomes" id="UP000005178"/>
    </source>
</evidence>
<gene>
    <name evidence="2" type="ORF">ANASTE_01785</name>
</gene>
<proteinExistence type="predicted"/>
<evidence type="ECO:0000256" key="1">
    <source>
        <dbReference type="SAM" id="Phobius"/>
    </source>
</evidence>
<organism evidence="2 3">
    <name type="scientific">Anaerofustis stercorihominis DSM 17244</name>
    <dbReference type="NCBI Taxonomy" id="445971"/>
    <lineage>
        <taxon>Bacteria</taxon>
        <taxon>Bacillati</taxon>
        <taxon>Bacillota</taxon>
        <taxon>Clostridia</taxon>
        <taxon>Eubacteriales</taxon>
        <taxon>Eubacteriaceae</taxon>
        <taxon>Anaerofustis</taxon>
    </lineage>
</organism>
<dbReference type="AlphaFoldDB" id="B1C917"/>
<name>B1C917_9FIRM</name>
<keyword evidence="3" id="KW-1185">Reference proteome</keyword>
<dbReference type="STRING" id="445971.ANASTE_01785"/>
<sequence>MNIYGLNKKEEYYALSFLSFKLLNYFMFILLNKFIKNSVC</sequence>
<feature type="transmembrane region" description="Helical" evidence="1">
    <location>
        <begin position="12"/>
        <end position="31"/>
    </location>
</feature>
<dbReference type="EMBL" id="ABIL02000006">
    <property type="protein sequence ID" value="EDS72077.1"/>
    <property type="molecule type" value="Genomic_DNA"/>
</dbReference>
<dbReference type="HOGENOM" id="CLU_3284008_0_0_9"/>
<reference evidence="2" key="1">
    <citation type="submission" date="2008-01" db="EMBL/GenBank/DDBJ databases">
        <authorList>
            <person name="Fulton L."/>
            <person name="Clifton S."/>
            <person name="Fulton B."/>
            <person name="Xu J."/>
            <person name="Minx P."/>
            <person name="Pepin K.H."/>
            <person name="Johnson M."/>
            <person name="Thiruvilangam P."/>
            <person name="Bhonagiri V."/>
            <person name="Nash W.E."/>
            <person name="Mardis E.R."/>
            <person name="Wilson R.K."/>
        </authorList>
    </citation>
    <scope>NUCLEOTIDE SEQUENCE [LARGE SCALE GENOMIC DNA]</scope>
    <source>
        <strain evidence="2">DSM 17244</strain>
    </source>
</reference>
<protein>
    <submittedName>
        <fullName evidence="2">Uncharacterized protein</fullName>
    </submittedName>
</protein>
<keyword evidence="1" id="KW-0472">Membrane</keyword>
<keyword evidence="1" id="KW-0812">Transmembrane</keyword>
<keyword evidence="1" id="KW-1133">Transmembrane helix</keyword>